<name>A0A8C5CX91_GADMO</name>
<dbReference type="SUPFAM" id="SSF52540">
    <property type="entry name" value="P-loop containing nucleoside triphosphate hydrolases"/>
    <property type="match status" value="1"/>
</dbReference>
<proteinExistence type="predicted"/>
<sequence>MSERFQTIFPYVSIVPARPTPLKPPTPPTPLKPPITWRPMDWGKIKDELEWLESFRPQSDNVKHLRVLLCGPCGSGKSSFINSVDSICQKRITGPADANNAQEADPELAKTAGQSYTLKYKTHRIQKGTPGQYYPFVFNDVMGLESTNGILLEDIELTMKGHVKDNYKFDPKTPLDDSNDCYINNPTPDDKAHILVFVLAVDIIHVADPRMFMKMTEIRLAARDLDIPQIAILTKIDEKSCHLVKKDLKNVYSSTNIKNAMEKLSNTMGFPLNCIFPLKNYHAEIELKDEVDMLILTALRKILDLANEHVNATGVAATNLSANNVNRT</sequence>
<evidence type="ECO:0000313" key="2">
    <source>
        <dbReference type="Proteomes" id="UP000694546"/>
    </source>
</evidence>
<dbReference type="OMA" id="MMTHIDA"/>
<dbReference type="InterPro" id="IPR027417">
    <property type="entry name" value="P-loop_NTPase"/>
</dbReference>
<dbReference type="Proteomes" id="UP000694546">
    <property type="component" value="Chromosome 2"/>
</dbReference>
<dbReference type="Gene3D" id="3.40.50.300">
    <property type="entry name" value="P-loop containing nucleotide triphosphate hydrolases"/>
    <property type="match status" value="1"/>
</dbReference>
<dbReference type="GO" id="GO:0006955">
    <property type="term" value="P:immune response"/>
    <property type="evidence" value="ECO:0007669"/>
    <property type="project" value="TreeGrafter"/>
</dbReference>
<dbReference type="AlphaFoldDB" id="A0A8C5CX91"/>
<reference evidence="1" key="1">
    <citation type="submission" date="2025-08" db="UniProtKB">
        <authorList>
            <consortium name="Ensembl"/>
        </authorList>
    </citation>
    <scope>IDENTIFICATION</scope>
</reference>
<evidence type="ECO:0000313" key="1">
    <source>
        <dbReference type="Ensembl" id="ENSGMOP00000067591.1"/>
    </source>
</evidence>
<dbReference type="GeneTree" id="ENSGT00940000160560"/>
<dbReference type="PANTHER" id="PTHR14241:SF1">
    <property type="entry name" value="INTERFERON-INDUCED PROTEIN 44-RELATED"/>
    <property type="match status" value="1"/>
</dbReference>
<dbReference type="CDD" id="cd00882">
    <property type="entry name" value="Ras_like_GTPase"/>
    <property type="match status" value="1"/>
</dbReference>
<gene>
    <name evidence="1" type="primary">LOC115560265</name>
</gene>
<protein>
    <submittedName>
        <fullName evidence="1">Interferon-induced protein 44-like</fullName>
    </submittedName>
</protein>
<accession>A0A8C5CX91</accession>
<reference evidence="1" key="2">
    <citation type="submission" date="2025-09" db="UniProtKB">
        <authorList>
            <consortium name="Ensembl"/>
        </authorList>
    </citation>
    <scope>IDENTIFICATION</scope>
</reference>
<dbReference type="Ensembl" id="ENSGMOT00000061349.1">
    <property type="protein sequence ID" value="ENSGMOP00000067591.1"/>
    <property type="gene ID" value="ENSGMOG00000008239.2"/>
</dbReference>
<organism evidence="1 2">
    <name type="scientific">Gadus morhua</name>
    <name type="common">Atlantic cod</name>
    <dbReference type="NCBI Taxonomy" id="8049"/>
    <lineage>
        <taxon>Eukaryota</taxon>
        <taxon>Metazoa</taxon>
        <taxon>Chordata</taxon>
        <taxon>Craniata</taxon>
        <taxon>Vertebrata</taxon>
        <taxon>Euteleostomi</taxon>
        <taxon>Actinopterygii</taxon>
        <taxon>Neopterygii</taxon>
        <taxon>Teleostei</taxon>
        <taxon>Neoteleostei</taxon>
        <taxon>Acanthomorphata</taxon>
        <taxon>Zeiogadaria</taxon>
        <taxon>Gadariae</taxon>
        <taxon>Gadiformes</taxon>
        <taxon>Gadoidei</taxon>
        <taxon>Gadidae</taxon>
        <taxon>Gadus</taxon>
    </lineage>
</organism>
<keyword evidence="2" id="KW-1185">Reference proteome</keyword>
<dbReference type="PANTHER" id="PTHR14241">
    <property type="entry name" value="INTERFERON-INDUCED PROTEIN 44"/>
    <property type="match status" value="1"/>
</dbReference>